<feature type="domain" description="CCHC-type" evidence="3">
    <location>
        <begin position="252"/>
        <end position="268"/>
    </location>
</feature>
<dbReference type="SUPFAM" id="SSF57756">
    <property type="entry name" value="Retrovirus zinc finger-like domains"/>
    <property type="match status" value="5"/>
</dbReference>
<keyword evidence="5" id="KW-1185">Reference proteome</keyword>
<dbReference type="EMBL" id="MCBQ01008756">
    <property type="protein sequence ID" value="RKF74886.1"/>
    <property type="molecule type" value="Genomic_DNA"/>
</dbReference>
<proteinExistence type="predicted"/>
<sequence>MSWDNTDTAGAKASEWDTNNYDAGGYEAKENTNADYDGDNWNQEKNSGDNAAGGGAECYACGEIGHRKADCPNPAVPREFTGTCRICEKEGHRAAECPDKPVSVCRNCQEEGHEAFGCENPRKINRDHVKDMTGEEAWGLMKTAIEERDLDDLKEAVEIYIKSNPEITYQMLEKKLRDESMGVYIIALEKELAASYTNMDIQGNLDKTYTVTWRWSPKPLRPKERQFWPSSPQENFDRLNDAGEPIDRGVPKCNNCNELGHTRKKCPEEIVENVERATVLCFNCNQTGHRVRDCPEPRTDRFACKNCNQSGHTARECPEPRSLEGVECNKCHENGHYSRDCPLQGAGGGGTCHNCGQEGHRKSDCPNETALICRNCDAIGHISRECPLPRDYSRVKCQNCQQMGHTKVRCTEPLKENEDAGYGDAGYGGDNNYEADKGADTTHENNAEGDGWGWNDNTAGTTTNQDWEGEVKVSTSGADW</sequence>
<dbReference type="GO" id="GO:0003676">
    <property type="term" value="F:nucleic acid binding"/>
    <property type="evidence" value="ECO:0007669"/>
    <property type="project" value="InterPro"/>
</dbReference>
<gene>
    <name evidence="4" type="ORF">GcM3_087001</name>
</gene>
<evidence type="ECO:0000313" key="5">
    <source>
        <dbReference type="Proteomes" id="UP000283383"/>
    </source>
</evidence>
<dbReference type="PANTHER" id="PTHR23002">
    <property type="entry name" value="ZINC FINGER CCHC DOMAIN CONTAINING PROTEIN"/>
    <property type="match status" value="1"/>
</dbReference>
<name>A0A420IK07_9PEZI</name>
<dbReference type="AlphaFoldDB" id="A0A420IK07"/>
<evidence type="ECO:0000256" key="2">
    <source>
        <dbReference type="SAM" id="MobiDB-lite"/>
    </source>
</evidence>
<feature type="region of interest" description="Disordered" evidence="2">
    <location>
        <begin position="1"/>
        <end position="49"/>
    </location>
</feature>
<accession>A0A420IK07</accession>
<dbReference type="SMART" id="SM00343">
    <property type="entry name" value="ZnF_C2HC"/>
    <property type="match status" value="10"/>
</dbReference>
<feature type="domain" description="CCHC-type" evidence="3">
    <location>
        <begin position="304"/>
        <end position="319"/>
    </location>
</feature>
<reference evidence="4 5" key="1">
    <citation type="journal article" date="2018" name="BMC Genomics">
        <title>Comparative genome analyses reveal sequence features reflecting distinct modes of host-adaptation between dicot and monocot powdery mildew.</title>
        <authorList>
            <person name="Wu Y."/>
            <person name="Ma X."/>
            <person name="Pan Z."/>
            <person name="Kale S.D."/>
            <person name="Song Y."/>
            <person name="King H."/>
            <person name="Zhang Q."/>
            <person name="Presley C."/>
            <person name="Deng X."/>
            <person name="Wei C.I."/>
            <person name="Xiao S."/>
        </authorList>
    </citation>
    <scope>NUCLEOTIDE SEQUENCE [LARGE SCALE GENOMIC DNA]</scope>
    <source>
        <strain evidence="4">UMSG3</strain>
    </source>
</reference>
<evidence type="ECO:0000256" key="1">
    <source>
        <dbReference type="PROSITE-ProRule" id="PRU00047"/>
    </source>
</evidence>
<feature type="domain" description="CCHC-type" evidence="3">
    <location>
        <begin position="352"/>
        <end position="367"/>
    </location>
</feature>
<dbReference type="InterPro" id="IPR036875">
    <property type="entry name" value="Znf_CCHC_sf"/>
</dbReference>
<dbReference type="InterPro" id="IPR051714">
    <property type="entry name" value="Znf_CCHC_NABP"/>
</dbReference>
<feature type="domain" description="CCHC-type" evidence="3">
    <location>
        <begin position="84"/>
        <end position="99"/>
    </location>
</feature>
<feature type="region of interest" description="Disordered" evidence="2">
    <location>
        <begin position="421"/>
        <end position="480"/>
    </location>
</feature>
<feature type="domain" description="CCHC-type" evidence="3">
    <location>
        <begin position="328"/>
        <end position="342"/>
    </location>
</feature>
<dbReference type="InterPro" id="IPR001878">
    <property type="entry name" value="Znf_CCHC"/>
</dbReference>
<dbReference type="Pfam" id="PF00098">
    <property type="entry name" value="zf-CCHC"/>
    <property type="match status" value="9"/>
</dbReference>
<feature type="domain" description="CCHC-type" evidence="3">
    <location>
        <begin position="281"/>
        <end position="296"/>
    </location>
</feature>
<keyword evidence="1" id="KW-0863">Zinc-finger</keyword>
<feature type="compositionally biased region" description="Polar residues" evidence="2">
    <location>
        <begin position="40"/>
        <end position="49"/>
    </location>
</feature>
<organism evidence="4 5">
    <name type="scientific">Golovinomyces cichoracearum</name>
    <dbReference type="NCBI Taxonomy" id="62708"/>
    <lineage>
        <taxon>Eukaryota</taxon>
        <taxon>Fungi</taxon>
        <taxon>Dikarya</taxon>
        <taxon>Ascomycota</taxon>
        <taxon>Pezizomycotina</taxon>
        <taxon>Leotiomycetes</taxon>
        <taxon>Erysiphales</taxon>
        <taxon>Erysiphaceae</taxon>
        <taxon>Golovinomyces</taxon>
    </lineage>
</organism>
<keyword evidence="1" id="KW-0479">Metal-binding</keyword>
<dbReference type="PROSITE" id="PS50158">
    <property type="entry name" value="ZF_CCHC"/>
    <property type="match status" value="8"/>
</dbReference>
<dbReference type="STRING" id="62708.A0A420IK07"/>
<evidence type="ECO:0000259" key="3">
    <source>
        <dbReference type="PROSITE" id="PS50158"/>
    </source>
</evidence>
<dbReference type="Proteomes" id="UP000283383">
    <property type="component" value="Unassembled WGS sequence"/>
</dbReference>
<dbReference type="Gene3D" id="4.10.60.10">
    <property type="entry name" value="Zinc finger, CCHC-type"/>
    <property type="match status" value="5"/>
</dbReference>
<feature type="compositionally biased region" description="Polar residues" evidence="2">
    <location>
        <begin position="455"/>
        <end position="466"/>
    </location>
</feature>
<protein>
    <recommendedName>
        <fullName evidence="3">CCHC-type domain-containing protein</fullName>
    </recommendedName>
</protein>
<keyword evidence="1" id="KW-0862">Zinc</keyword>
<comment type="caution">
    <text evidence="4">The sequence shown here is derived from an EMBL/GenBank/DDBJ whole genome shotgun (WGS) entry which is preliminary data.</text>
</comment>
<feature type="domain" description="CCHC-type" evidence="3">
    <location>
        <begin position="58"/>
        <end position="73"/>
    </location>
</feature>
<feature type="domain" description="CCHC-type" evidence="3">
    <location>
        <begin position="373"/>
        <end position="387"/>
    </location>
</feature>
<feature type="compositionally biased region" description="Basic and acidic residues" evidence="2">
    <location>
        <begin position="434"/>
        <end position="446"/>
    </location>
</feature>
<evidence type="ECO:0000313" key="4">
    <source>
        <dbReference type="EMBL" id="RKF74886.1"/>
    </source>
</evidence>
<dbReference type="GO" id="GO:0008270">
    <property type="term" value="F:zinc ion binding"/>
    <property type="evidence" value="ECO:0007669"/>
    <property type="project" value="UniProtKB-KW"/>
</dbReference>